<evidence type="ECO:0000256" key="1">
    <source>
        <dbReference type="SAM" id="MobiDB-lite"/>
    </source>
</evidence>
<dbReference type="Proteomes" id="UP000198615">
    <property type="component" value="Unassembled WGS sequence"/>
</dbReference>
<protein>
    <submittedName>
        <fullName evidence="2">Uncharacterized protein</fullName>
    </submittedName>
</protein>
<feature type="compositionally biased region" description="Basic and acidic residues" evidence="1">
    <location>
        <begin position="65"/>
        <end position="75"/>
    </location>
</feature>
<reference evidence="2 3" key="1">
    <citation type="submission" date="2016-10" db="EMBL/GenBank/DDBJ databases">
        <authorList>
            <person name="Varghese N."/>
            <person name="Submissions S."/>
        </authorList>
    </citation>
    <scope>NUCLEOTIDE SEQUENCE [LARGE SCALE GENOMIC DNA]</scope>
    <source>
        <strain evidence="2 3">DSM 18839</strain>
    </source>
</reference>
<comment type="caution">
    <text evidence="2">The sequence shown here is derived from an EMBL/GenBank/DDBJ whole genome shotgun (WGS) entry which is preliminary data.</text>
</comment>
<feature type="region of interest" description="Disordered" evidence="1">
    <location>
        <begin position="65"/>
        <end position="88"/>
    </location>
</feature>
<sequence length="88" mass="10147">MSADVEFEFEDPDDFSSATDTCPDCYGDSDPIDDLYYCSLCKGRGWVYVEMIEHPHFDHADIERELRRQKERDASAKPGPQSNPQQEI</sequence>
<accession>A0A8G2BI47</accession>
<evidence type="ECO:0000313" key="3">
    <source>
        <dbReference type="Proteomes" id="UP000198615"/>
    </source>
</evidence>
<gene>
    <name evidence="2" type="ORF">SAMN05660686_02513</name>
</gene>
<dbReference type="AlphaFoldDB" id="A0A8G2BI47"/>
<organism evidence="2 3">
    <name type="scientific">Thalassobaculum litoreum DSM 18839</name>
    <dbReference type="NCBI Taxonomy" id="1123362"/>
    <lineage>
        <taxon>Bacteria</taxon>
        <taxon>Pseudomonadati</taxon>
        <taxon>Pseudomonadota</taxon>
        <taxon>Alphaproteobacteria</taxon>
        <taxon>Rhodospirillales</taxon>
        <taxon>Thalassobaculaceae</taxon>
        <taxon>Thalassobaculum</taxon>
    </lineage>
</organism>
<dbReference type="EMBL" id="FNBW01000007">
    <property type="protein sequence ID" value="SDF84493.1"/>
    <property type="molecule type" value="Genomic_DNA"/>
</dbReference>
<dbReference type="InterPro" id="IPR036410">
    <property type="entry name" value="HSP_DnaJ_Cys-rich_dom_sf"/>
</dbReference>
<dbReference type="SUPFAM" id="SSF57938">
    <property type="entry name" value="DnaJ/Hsp40 cysteine-rich domain"/>
    <property type="match status" value="1"/>
</dbReference>
<name>A0A8G2BI47_9PROT</name>
<keyword evidence="3" id="KW-1185">Reference proteome</keyword>
<evidence type="ECO:0000313" key="2">
    <source>
        <dbReference type="EMBL" id="SDF84493.1"/>
    </source>
</evidence>
<proteinExistence type="predicted"/>
<dbReference type="RefSeq" id="WP_093150759.1">
    <property type="nucleotide sequence ID" value="NZ_FNBW01000007.1"/>
</dbReference>